<reference evidence="3" key="1">
    <citation type="submission" date="2016-10" db="EMBL/GenBank/DDBJ databases">
        <authorList>
            <person name="Varghese N."/>
            <person name="Submissions S."/>
        </authorList>
    </citation>
    <scope>NUCLEOTIDE SEQUENCE [LARGE SCALE GENOMIC DNA]</scope>
    <source>
        <strain evidence="3">DSM 17101</strain>
    </source>
</reference>
<sequence length="530" mass="55960">MHPSLEHPPPSCATRRGALRALAAGAAGAMAPALRARAAGEPPRLQIVGPWEIAGLAPAVSGYVFTRLQIAETLVDADDDGTLLPGLAERFGASADGLAWRFVLRQGARFHDGTPVRAEAVVRCLEAARRPPSLLSGAPIQAVEAEGESTVRVRLSTPHAALPALLAHSSTLVLAPASYGPDGAVRSIVGSGPYRITALAAPQRVEAEAFDGHGGPRPAIDRVAYLSAGRAETRALMAEAGQTDLAYGLDPASTVRLRRRAGAGGEVRVESVTLPRSVSIKVNAGLPALRDARVRRALSLCIDRAGIARALLRDPGLAATQLFPPTLRAWHAQGLEPLACDPQAAARLLAEAGWRRGADGLRDAQGQPLRLALRTFPDRPELPLIATALQAQWREAGIAVRVDVGNSGDIPLGHRDGSLQLALIARNYATTPDPTSTLAQDFGPRGGDWGAMGWSDARVAGALAALQAGGIPDDRAAALRRQVVRTLQAELPVIPVAWYRQTVAVSRRLGPVRLDPLERSYRLTAMEWRA</sequence>
<dbReference type="GO" id="GO:1904680">
    <property type="term" value="F:peptide transmembrane transporter activity"/>
    <property type="evidence" value="ECO:0007669"/>
    <property type="project" value="TreeGrafter"/>
</dbReference>
<dbReference type="InterPro" id="IPR030678">
    <property type="entry name" value="Peptide/Ni-bd"/>
</dbReference>
<protein>
    <submittedName>
        <fullName evidence="2">Peptide/nickel transport system substrate-binding protein</fullName>
    </submittedName>
</protein>
<feature type="domain" description="Solute-binding protein family 5" evidence="1">
    <location>
        <begin position="83"/>
        <end position="445"/>
    </location>
</feature>
<dbReference type="PROSITE" id="PS51318">
    <property type="entry name" value="TAT"/>
    <property type="match status" value="1"/>
</dbReference>
<organism evidence="2 3">
    <name type="scientific">Paracidovorax cattleyae</name>
    <dbReference type="NCBI Taxonomy" id="80868"/>
    <lineage>
        <taxon>Bacteria</taxon>
        <taxon>Pseudomonadati</taxon>
        <taxon>Pseudomonadota</taxon>
        <taxon>Betaproteobacteria</taxon>
        <taxon>Burkholderiales</taxon>
        <taxon>Comamonadaceae</taxon>
        <taxon>Paracidovorax</taxon>
    </lineage>
</organism>
<dbReference type="GO" id="GO:0043190">
    <property type="term" value="C:ATP-binding cassette (ABC) transporter complex"/>
    <property type="evidence" value="ECO:0007669"/>
    <property type="project" value="InterPro"/>
</dbReference>
<dbReference type="AlphaFoldDB" id="A0A1H0W9N2"/>
<dbReference type="PANTHER" id="PTHR30290">
    <property type="entry name" value="PERIPLASMIC BINDING COMPONENT OF ABC TRANSPORTER"/>
    <property type="match status" value="1"/>
</dbReference>
<dbReference type="CDD" id="cd08490">
    <property type="entry name" value="PBP2_NikA_DppA_OppA_like_3"/>
    <property type="match status" value="1"/>
</dbReference>
<dbReference type="InterPro" id="IPR006311">
    <property type="entry name" value="TAT_signal"/>
</dbReference>
<evidence type="ECO:0000313" key="3">
    <source>
        <dbReference type="Proteomes" id="UP000199317"/>
    </source>
</evidence>
<keyword evidence="3" id="KW-1185">Reference proteome</keyword>
<dbReference type="Proteomes" id="UP000199317">
    <property type="component" value="Unassembled WGS sequence"/>
</dbReference>
<dbReference type="PIRSF" id="PIRSF002741">
    <property type="entry name" value="MppA"/>
    <property type="match status" value="1"/>
</dbReference>
<dbReference type="GO" id="GO:0015833">
    <property type="term" value="P:peptide transport"/>
    <property type="evidence" value="ECO:0007669"/>
    <property type="project" value="TreeGrafter"/>
</dbReference>
<dbReference type="InterPro" id="IPR000914">
    <property type="entry name" value="SBP_5_dom"/>
</dbReference>
<dbReference type="Gene3D" id="3.40.190.10">
    <property type="entry name" value="Periplasmic binding protein-like II"/>
    <property type="match status" value="1"/>
</dbReference>
<dbReference type="Gene3D" id="3.10.105.10">
    <property type="entry name" value="Dipeptide-binding Protein, Domain 3"/>
    <property type="match status" value="1"/>
</dbReference>
<evidence type="ECO:0000259" key="1">
    <source>
        <dbReference type="Pfam" id="PF00496"/>
    </source>
</evidence>
<dbReference type="Pfam" id="PF00496">
    <property type="entry name" value="SBP_bac_5"/>
    <property type="match status" value="1"/>
</dbReference>
<dbReference type="InterPro" id="IPR039424">
    <property type="entry name" value="SBP_5"/>
</dbReference>
<dbReference type="GO" id="GO:0030288">
    <property type="term" value="C:outer membrane-bounded periplasmic space"/>
    <property type="evidence" value="ECO:0007669"/>
    <property type="project" value="UniProtKB-ARBA"/>
</dbReference>
<dbReference type="PANTHER" id="PTHR30290:SF83">
    <property type="entry name" value="ABC TRANSPORTER SUBSTRATE-BINDING PROTEIN"/>
    <property type="match status" value="1"/>
</dbReference>
<evidence type="ECO:0000313" key="2">
    <source>
        <dbReference type="EMBL" id="SDP87095.1"/>
    </source>
</evidence>
<name>A0A1H0W9N2_9BURK</name>
<accession>A0A1H0W9N2</accession>
<gene>
    <name evidence="2" type="ORF">SAMN04489708_13425</name>
</gene>
<proteinExistence type="predicted"/>
<dbReference type="EMBL" id="FNJL01000034">
    <property type="protein sequence ID" value="SDP87095.1"/>
    <property type="molecule type" value="Genomic_DNA"/>
</dbReference>
<dbReference type="RefSeq" id="WP_167361319.1">
    <property type="nucleotide sequence ID" value="NZ_FNJL01000034.1"/>
</dbReference>
<dbReference type="SUPFAM" id="SSF53850">
    <property type="entry name" value="Periplasmic binding protein-like II"/>
    <property type="match status" value="1"/>
</dbReference>